<evidence type="ECO:0000259" key="3">
    <source>
        <dbReference type="Pfam" id="PF13581"/>
    </source>
</evidence>
<dbReference type="InterPro" id="IPR036890">
    <property type="entry name" value="HATPase_C_sf"/>
</dbReference>
<feature type="region of interest" description="Disordered" evidence="2">
    <location>
        <begin position="1"/>
        <end position="20"/>
    </location>
</feature>
<dbReference type="Proteomes" id="UP000467124">
    <property type="component" value="Unassembled WGS sequence"/>
</dbReference>
<evidence type="ECO:0000313" key="5">
    <source>
        <dbReference type="EMBL" id="MYR32835.1"/>
    </source>
</evidence>
<keyword evidence="7" id="KW-1185">Reference proteome</keyword>
<dbReference type="EMBL" id="JAYMRS010000015">
    <property type="protein sequence ID" value="MFB8770879.1"/>
    <property type="molecule type" value="Genomic_DNA"/>
</dbReference>
<feature type="domain" description="Histidine kinase/HSP90-like ATPase" evidence="3">
    <location>
        <begin position="27"/>
        <end position="145"/>
    </location>
</feature>
<evidence type="ECO:0000313" key="6">
    <source>
        <dbReference type="Proteomes" id="UP000467124"/>
    </source>
</evidence>
<proteinExistence type="predicted"/>
<name>A0A7K2ISR9_9ACTN</name>
<keyword evidence="1" id="KW-0723">Serine/threonine-protein kinase</keyword>
<accession>A0A7K2ISR9</accession>
<dbReference type="EMBL" id="WWHY01000001">
    <property type="protein sequence ID" value="MYR32835.1"/>
    <property type="molecule type" value="Genomic_DNA"/>
</dbReference>
<dbReference type="SUPFAM" id="SSF55874">
    <property type="entry name" value="ATPase domain of HSP90 chaperone/DNA topoisomerase II/histidine kinase"/>
    <property type="match status" value="1"/>
</dbReference>
<evidence type="ECO:0000313" key="4">
    <source>
        <dbReference type="EMBL" id="MFB8770879.1"/>
    </source>
</evidence>
<dbReference type="InterPro" id="IPR050267">
    <property type="entry name" value="Anti-sigma-factor_SerPK"/>
</dbReference>
<dbReference type="Proteomes" id="UP001585053">
    <property type="component" value="Unassembled WGS sequence"/>
</dbReference>
<dbReference type="GO" id="GO:0004674">
    <property type="term" value="F:protein serine/threonine kinase activity"/>
    <property type="evidence" value="ECO:0007669"/>
    <property type="project" value="UniProtKB-KW"/>
</dbReference>
<evidence type="ECO:0000313" key="7">
    <source>
        <dbReference type="Proteomes" id="UP001585053"/>
    </source>
</evidence>
<keyword evidence="5" id="KW-0067">ATP-binding</keyword>
<evidence type="ECO:0000256" key="2">
    <source>
        <dbReference type="SAM" id="MobiDB-lite"/>
    </source>
</evidence>
<dbReference type="RefSeq" id="WP_014910621.1">
    <property type="nucleotide sequence ID" value="NZ_JAYMRS010000015.1"/>
</dbReference>
<reference evidence="5 6" key="1">
    <citation type="journal article" date="2019" name="Nat. Commun.">
        <title>The antimicrobial potential of Streptomyces from insect microbiomes.</title>
        <authorList>
            <person name="Chevrette M.G."/>
            <person name="Carlson C.M."/>
            <person name="Ortega H.E."/>
            <person name="Thomas C."/>
            <person name="Ananiev G.E."/>
            <person name="Barns K.J."/>
            <person name="Book A.J."/>
            <person name="Cagnazzo J."/>
            <person name="Carlos C."/>
            <person name="Flanigan W."/>
            <person name="Grubbs K.J."/>
            <person name="Horn H.A."/>
            <person name="Hoffmann F.M."/>
            <person name="Klassen J.L."/>
            <person name="Knack J.J."/>
            <person name="Lewin G.R."/>
            <person name="McDonald B.R."/>
            <person name="Muller L."/>
            <person name="Melo W.G.P."/>
            <person name="Pinto-Tomas A.A."/>
            <person name="Schmitz A."/>
            <person name="Wendt-Pienkowski E."/>
            <person name="Wildman S."/>
            <person name="Zhao M."/>
            <person name="Zhang F."/>
            <person name="Bugni T.S."/>
            <person name="Andes D.R."/>
            <person name="Pupo M.T."/>
            <person name="Currie C.R."/>
        </authorList>
    </citation>
    <scope>NUCLEOTIDE SEQUENCE [LARGE SCALE GENOMIC DNA]</scope>
    <source>
        <strain evidence="5 6">SID5840</strain>
    </source>
</reference>
<dbReference type="AlphaFoldDB" id="A0A7K2ISR9"/>
<sequence>MSGDHTPLDNGDPGNPRKVERSVALPYAAESVTEARRGLCADLRALEVGDERIGDAALILSELVSNALRHAGPLPDDTVGVAWRIEMDDEAGGRLEIAVRDGGSSSMPRVARPSISGLGGRGLSIVQTLAGRWGTEMEPTTTTVWALVDLAVDEPPVADDAADTGMSFPSTGGEGAVEFGLDPREPVRGLLL</sequence>
<dbReference type="Pfam" id="PF13581">
    <property type="entry name" value="HATPase_c_2"/>
    <property type="match status" value="1"/>
</dbReference>
<dbReference type="Gene3D" id="3.30.565.10">
    <property type="entry name" value="Histidine kinase-like ATPase, C-terminal domain"/>
    <property type="match status" value="1"/>
</dbReference>
<reference evidence="4 7" key="2">
    <citation type="submission" date="2024-01" db="EMBL/GenBank/DDBJ databases">
        <title>Genome mining of biosynthetic gene clusters to explore secondary metabolites of Streptomyces sp.</title>
        <authorList>
            <person name="Baig A."/>
            <person name="Ajitkumar Shintre N."/>
            <person name="Kumar H."/>
            <person name="Anbarasu A."/>
            <person name="Ramaiah S."/>
        </authorList>
    </citation>
    <scope>NUCLEOTIDE SEQUENCE [LARGE SCALE GENOMIC DNA]</scope>
    <source>
        <strain evidence="4 7">A01</strain>
    </source>
</reference>
<comment type="caution">
    <text evidence="5">The sequence shown here is derived from an EMBL/GenBank/DDBJ whole genome shotgun (WGS) entry which is preliminary data.</text>
</comment>
<dbReference type="PANTHER" id="PTHR35526">
    <property type="entry name" value="ANTI-SIGMA-F FACTOR RSBW-RELATED"/>
    <property type="match status" value="1"/>
</dbReference>
<dbReference type="PANTHER" id="PTHR35526:SF3">
    <property type="entry name" value="ANTI-SIGMA-F FACTOR RSBW"/>
    <property type="match status" value="1"/>
</dbReference>
<dbReference type="CDD" id="cd16936">
    <property type="entry name" value="HATPase_RsbW-like"/>
    <property type="match status" value="1"/>
</dbReference>
<gene>
    <name evidence="5" type="ORF">GTW20_11260</name>
    <name evidence="4" type="ORF">VSQ78_24515</name>
</gene>
<dbReference type="GO" id="GO:0005524">
    <property type="term" value="F:ATP binding"/>
    <property type="evidence" value="ECO:0007669"/>
    <property type="project" value="UniProtKB-KW"/>
</dbReference>
<keyword evidence="1" id="KW-0808">Transferase</keyword>
<protein>
    <submittedName>
        <fullName evidence="5">ATP-binding protein</fullName>
    </submittedName>
</protein>
<dbReference type="OMA" id="ATHWATF"/>
<evidence type="ECO:0000256" key="1">
    <source>
        <dbReference type="ARBA" id="ARBA00022527"/>
    </source>
</evidence>
<keyword evidence="5" id="KW-0547">Nucleotide-binding</keyword>
<feature type="region of interest" description="Disordered" evidence="2">
    <location>
        <begin position="162"/>
        <end position="181"/>
    </location>
</feature>
<keyword evidence="1" id="KW-0418">Kinase</keyword>
<organism evidence="5 6">
    <name type="scientific">Nocardiopsis alba</name>
    <dbReference type="NCBI Taxonomy" id="53437"/>
    <lineage>
        <taxon>Bacteria</taxon>
        <taxon>Bacillati</taxon>
        <taxon>Actinomycetota</taxon>
        <taxon>Actinomycetes</taxon>
        <taxon>Streptosporangiales</taxon>
        <taxon>Nocardiopsidaceae</taxon>
        <taxon>Nocardiopsis</taxon>
    </lineage>
</organism>
<dbReference type="InterPro" id="IPR003594">
    <property type="entry name" value="HATPase_dom"/>
</dbReference>